<dbReference type="UniPathway" id="UPA00035">
    <property type="reaction ID" value="UER00042"/>
</dbReference>
<keyword evidence="8 10" id="KW-0057">Aromatic amino acid biosynthesis</keyword>
<dbReference type="EMBL" id="CCSB01000004">
    <property type="protein sequence ID" value="CDZ79123.1"/>
    <property type="molecule type" value="Genomic_DNA"/>
</dbReference>
<accession>A0A078L5B9</accession>
<dbReference type="PANTHER" id="PTHR42894">
    <property type="entry name" value="N-(5'-PHOSPHORIBOSYL)ANTHRANILATE ISOMERASE"/>
    <property type="match status" value="1"/>
</dbReference>
<dbReference type="Proteomes" id="UP000044071">
    <property type="component" value="Unassembled WGS sequence"/>
</dbReference>
<evidence type="ECO:0000256" key="4">
    <source>
        <dbReference type="ARBA" id="ARBA00012572"/>
    </source>
</evidence>
<dbReference type="CDD" id="cd00405">
    <property type="entry name" value="PRAI"/>
    <property type="match status" value="1"/>
</dbReference>
<keyword evidence="7 10" id="KW-0822">Tryptophan biosynthesis</keyword>
<dbReference type="FunFam" id="3.20.20.70:FF:000075">
    <property type="entry name" value="Tryptophan biosynthesis protein TRP1"/>
    <property type="match status" value="1"/>
</dbReference>
<keyword evidence="9 10" id="KW-0413">Isomerase</keyword>
<dbReference type="STRING" id="1034943.BN59_03440"/>
<evidence type="ECO:0000259" key="11">
    <source>
        <dbReference type="Pfam" id="PF00697"/>
    </source>
</evidence>
<evidence type="ECO:0000313" key="13">
    <source>
        <dbReference type="Proteomes" id="UP000044071"/>
    </source>
</evidence>
<name>A0A078L5B9_9GAMM</name>
<dbReference type="Gene3D" id="3.20.20.70">
    <property type="entry name" value="Aldolase class I"/>
    <property type="match status" value="1"/>
</dbReference>
<dbReference type="NCBIfam" id="NF002298">
    <property type="entry name" value="PRK01222.1-4"/>
    <property type="match status" value="1"/>
</dbReference>
<comment type="similarity">
    <text evidence="3 10">Belongs to the TrpF family.</text>
</comment>
<comment type="pathway">
    <text evidence="2 10">Amino-acid biosynthesis; L-tryptophan biosynthesis; L-tryptophan from chorismate: step 3/5.</text>
</comment>
<evidence type="ECO:0000256" key="2">
    <source>
        <dbReference type="ARBA" id="ARBA00004664"/>
    </source>
</evidence>
<dbReference type="InterPro" id="IPR001240">
    <property type="entry name" value="PRAI_dom"/>
</dbReference>
<dbReference type="InterPro" id="IPR013785">
    <property type="entry name" value="Aldolase_TIM"/>
</dbReference>
<evidence type="ECO:0000256" key="3">
    <source>
        <dbReference type="ARBA" id="ARBA00007571"/>
    </source>
</evidence>
<evidence type="ECO:0000256" key="10">
    <source>
        <dbReference type="HAMAP-Rule" id="MF_00135"/>
    </source>
</evidence>
<sequence length="201" mass="21950">MCGMMREEDIAHAATLGVDAIGLIFSPKSPRFVSITQAKKLLRKLPLFVDVVAVLDNPSSLLVDEIISELPIVWLQFHGDESPEFCQQFKKPFIKAMQVDTAAAIYKCCEAYHQASAILLDTPSATSRGGTGQTFDWGLIPNNLDKPFILAGGLNADNVSAAVQRCSPYAVDVSSGIEESHGVKDHEKMNQFVEAVWGRKV</sequence>
<comment type="catalytic activity">
    <reaction evidence="1 10">
        <text>N-(5-phospho-beta-D-ribosyl)anthranilate = 1-(2-carboxyphenylamino)-1-deoxy-D-ribulose 5-phosphate</text>
        <dbReference type="Rhea" id="RHEA:21540"/>
        <dbReference type="ChEBI" id="CHEBI:18277"/>
        <dbReference type="ChEBI" id="CHEBI:58613"/>
        <dbReference type="EC" id="5.3.1.24"/>
    </reaction>
</comment>
<dbReference type="GO" id="GO:0000162">
    <property type="term" value="P:L-tryptophan biosynthetic process"/>
    <property type="evidence" value="ECO:0007669"/>
    <property type="project" value="UniProtKB-UniRule"/>
</dbReference>
<keyword evidence="13" id="KW-1185">Reference proteome</keyword>
<evidence type="ECO:0000256" key="7">
    <source>
        <dbReference type="ARBA" id="ARBA00022822"/>
    </source>
</evidence>
<reference evidence="12 13" key="1">
    <citation type="submission" date="2014-06" db="EMBL/GenBank/DDBJ databases">
        <authorList>
            <person name="Urmite Genomes Urmite Genomes"/>
        </authorList>
    </citation>
    <scope>NUCLEOTIDE SEQUENCE [LARGE SCALE GENOMIC DNA]</scope>
</reference>
<feature type="domain" description="N-(5'phosphoribosyl) anthranilate isomerase (PRAI)" evidence="11">
    <location>
        <begin position="2"/>
        <end position="194"/>
    </location>
</feature>
<dbReference type="AlphaFoldDB" id="A0A078L5B9"/>
<dbReference type="HAMAP" id="MF_00135">
    <property type="entry name" value="PRAI"/>
    <property type="match status" value="1"/>
</dbReference>
<protein>
    <recommendedName>
        <fullName evidence="5 10">N-(5'-phosphoribosyl)anthranilate isomerase</fullName>
        <shortName evidence="10">PRAI</shortName>
        <ecNumber evidence="4 10">5.3.1.24</ecNumber>
    </recommendedName>
</protein>
<evidence type="ECO:0000256" key="8">
    <source>
        <dbReference type="ARBA" id="ARBA00023141"/>
    </source>
</evidence>
<dbReference type="InterPro" id="IPR011060">
    <property type="entry name" value="RibuloseP-bd_barrel"/>
</dbReference>
<dbReference type="InterPro" id="IPR044643">
    <property type="entry name" value="TrpF_fam"/>
</dbReference>
<evidence type="ECO:0000313" key="12">
    <source>
        <dbReference type="EMBL" id="CDZ79123.1"/>
    </source>
</evidence>
<proteinExistence type="inferred from homology"/>
<dbReference type="eggNOG" id="COG0135">
    <property type="taxonomic scope" value="Bacteria"/>
</dbReference>
<gene>
    <name evidence="10 12" type="primary">trpF</name>
    <name evidence="12" type="ORF">BN59_03440</name>
</gene>
<dbReference type="SUPFAM" id="SSF51366">
    <property type="entry name" value="Ribulose-phoshate binding barrel"/>
    <property type="match status" value="1"/>
</dbReference>
<dbReference type="GO" id="GO:0004640">
    <property type="term" value="F:phosphoribosylanthranilate isomerase activity"/>
    <property type="evidence" value="ECO:0007669"/>
    <property type="project" value="UniProtKB-UniRule"/>
</dbReference>
<keyword evidence="6 10" id="KW-0028">Amino-acid biosynthesis</keyword>
<dbReference type="Pfam" id="PF00697">
    <property type="entry name" value="PRAI"/>
    <property type="match status" value="1"/>
</dbReference>
<evidence type="ECO:0000256" key="1">
    <source>
        <dbReference type="ARBA" id="ARBA00001164"/>
    </source>
</evidence>
<evidence type="ECO:0000256" key="6">
    <source>
        <dbReference type="ARBA" id="ARBA00022605"/>
    </source>
</evidence>
<dbReference type="PANTHER" id="PTHR42894:SF1">
    <property type="entry name" value="N-(5'-PHOSPHORIBOSYL)ANTHRANILATE ISOMERASE"/>
    <property type="match status" value="1"/>
</dbReference>
<organism evidence="12 13">
    <name type="scientific">Legionella massiliensis</name>
    <dbReference type="NCBI Taxonomy" id="1034943"/>
    <lineage>
        <taxon>Bacteria</taxon>
        <taxon>Pseudomonadati</taxon>
        <taxon>Pseudomonadota</taxon>
        <taxon>Gammaproteobacteria</taxon>
        <taxon>Legionellales</taxon>
        <taxon>Legionellaceae</taxon>
        <taxon>Legionella</taxon>
    </lineage>
</organism>
<evidence type="ECO:0000256" key="5">
    <source>
        <dbReference type="ARBA" id="ARBA00022272"/>
    </source>
</evidence>
<evidence type="ECO:0000256" key="9">
    <source>
        <dbReference type="ARBA" id="ARBA00023235"/>
    </source>
</evidence>
<dbReference type="EC" id="5.3.1.24" evidence="4 10"/>